<dbReference type="EMBL" id="MLFK01000006">
    <property type="protein sequence ID" value="OIV41900.1"/>
    <property type="molecule type" value="Genomic_DNA"/>
</dbReference>
<dbReference type="AlphaFoldDB" id="A0A1J7CJY6"/>
<feature type="transmembrane region" description="Helical" evidence="1">
    <location>
        <begin position="49"/>
        <end position="68"/>
    </location>
</feature>
<accession>A0A1J7CJY6</accession>
<evidence type="ECO:0000313" key="2">
    <source>
        <dbReference type="EMBL" id="OIV41900.1"/>
    </source>
</evidence>
<name>A0A1J7CJY6_FLAJO</name>
<dbReference type="OrthoDB" id="712820at2"/>
<keyword evidence="3" id="KW-1185">Reference proteome</keyword>
<feature type="transmembrane region" description="Helical" evidence="1">
    <location>
        <begin position="20"/>
        <end position="43"/>
    </location>
</feature>
<sequence>MKKKFNEMSSEELLKNEKSLKAVTYIFGIVLLLLFVLNIYLAFIKGFSAANVIPLALLPIFILNMNTLKEIKKELESRK</sequence>
<evidence type="ECO:0000313" key="3">
    <source>
        <dbReference type="Proteomes" id="UP000182826"/>
    </source>
</evidence>
<evidence type="ECO:0000256" key="1">
    <source>
        <dbReference type="SAM" id="Phobius"/>
    </source>
</evidence>
<keyword evidence="1" id="KW-0472">Membrane</keyword>
<proteinExistence type="predicted"/>
<dbReference type="RefSeq" id="WP_071636394.1">
    <property type="nucleotide sequence ID" value="NZ_MLFK01000006.1"/>
</dbReference>
<keyword evidence="1" id="KW-1133">Transmembrane helix</keyword>
<gene>
    <name evidence="2" type="ORF">BKM63_09555</name>
</gene>
<comment type="caution">
    <text evidence="2">The sequence shown here is derived from an EMBL/GenBank/DDBJ whole genome shotgun (WGS) entry which is preliminary data.</text>
</comment>
<reference evidence="2 3" key="1">
    <citation type="submission" date="2016-10" db="EMBL/GenBank/DDBJ databases">
        <title>Draft Genome Sequence of Rhizobacteria Flavobacterium johnsoniae CI04.</title>
        <authorList>
            <person name="Bravo J.I."/>
            <person name="Lozano G.L."/>
            <person name="Handelsman J."/>
        </authorList>
    </citation>
    <scope>NUCLEOTIDE SEQUENCE [LARGE SCALE GENOMIC DNA]</scope>
    <source>
        <strain evidence="2 3">CI04</strain>
    </source>
</reference>
<dbReference type="Proteomes" id="UP000182826">
    <property type="component" value="Unassembled WGS sequence"/>
</dbReference>
<keyword evidence="1" id="KW-0812">Transmembrane</keyword>
<protein>
    <submittedName>
        <fullName evidence="2">Redox-active disulfide protein 2</fullName>
    </submittedName>
</protein>
<organism evidence="2 3">
    <name type="scientific">Flavobacterium johnsoniae</name>
    <name type="common">Cytophaga johnsonae</name>
    <dbReference type="NCBI Taxonomy" id="986"/>
    <lineage>
        <taxon>Bacteria</taxon>
        <taxon>Pseudomonadati</taxon>
        <taxon>Bacteroidota</taxon>
        <taxon>Flavobacteriia</taxon>
        <taxon>Flavobacteriales</taxon>
        <taxon>Flavobacteriaceae</taxon>
        <taxon>Flavobacterium</taxon>
    </lineage>
</organism>